<feature type="compositionally biased region" description="Polar residues" evidence="7">
    <location>
        <begin position="1026"/>
        <end position="1035"/>
    </location>
</feature>
<feature type="compositionally biased region" description="Polar residues" evidence="7">
    <location>
        <begin position="2513"/>
        <end position="2523"/>
    </location>
</feature>
<dbReference type="PANTHER" id="PTHR21603:SF17">
    <property type="entry name" value="PROLIFERATION MARKER PROTEIN KI-67"/>
    <property type="match status" value="1"/>
</dbReference>
<dbReference type="Proteomes" id="UP001652662">
    <property type="component" value="Chromosome 1"/>
</dbReference>
<feature type="compositionally biased region" description="Polar residues" evidence="7">
    <location>
        <begin position="834"/>
        <end position="844"/>
    </location>
</feature>
<feature type="compositionally biased region" description="Basic and acidic residues" evidence="7">
    <location>
        <begin position="2039"/>
        <end position="2060"/>
    </location>
</feature>
<dbReference type="PANTHER" id="PTHR21603">
    <property type="entry name" value="ANTIGEN KI-67-LIKE PROTEIN"/>
    <property type="match status" value="1"/>
</dbReference>
<evidence type="ECO:0000256" key="6">
    <source>
        <dbReference type="ARBA" id="ARBA00023306"/>
    </source>
</evidence>
<feature type="compositionally biased region" description="Basic and acidic residues" evidence="7">
    <location>
        <begin position="1728"/>
        <end position="1739"/>
    </location>
</feature>
<feature type="region of interest" description="Disordered" evidence="7">
    <location>
        <begin position="2593"/>
        <end position="2785"/>
    </location>
</feature>
<feature type="compositionally biased region" description="Polar residues" evidence="7">
    <location>
        <begin position="391"/>
        <end position="416"/>
    </location>
</feature>
<evidence type="ECO:0000313" key="11">
    <source>
        <dbReference type="RefSeq" id="XP_070421165.1"/>
    </source>
</evidence>
<feature type="compositionally biased region" description="Basic and acidic residues" evidence="7">
    <location>
        <begin position="2217"/>
        <end position="2231"/>
    </location>
</feature>
<feature type="compositionally biased region" description="Basic and acidic residues" evidence="7">
    <location>
        <begin position="2747"/>
        <end position="2766"/>
    </location>
</feature>
<feature type="compositionally biased region" description="Basic and acidic residues" evidence="7">
    <location>
        <begin position="1794"/>
        <end position="1809"/>
    </location>
</feature>
<evidence type="ECO:0000256" key="2">
    <source>
        <dbReference type="ARBA" id="ARBA00022499"/>
    </source>
</evidence>
<evidence type="ECO:0000313" key="10">
    <source>
        <dbReference type="RefSeq" id="XP_070421080.1"/>
    </source>
</evidence>
<feature type="compositionally biased region" description="Basic and acidic residues" evidence="7">
    <location>
        <begin position="2407"/>
        <end position="2427"/>
    </location>
</feature>
<proteinExistence type="predicted"/>
<sequence length="2785" mass="311232">MGSTGRLVTIKRSGVDGPHFPLSLRTCLFGRGVECDIRIQLPVVSKQHCKIEINKQEAILFNFSTTNPTRVNGSTFDKPVQLKHGDVITIVDRSFRYENENESHQNGNESTEFPGPRREQGSLRRGSRSSFSSDPDGKVQDSDARSKLTEESVSARALVHVKNVEAADTVSDDSEDHVARKTPTVLHSSGLPGDNCRNAMDPPPGDLKEDSSVTLVSRNGEVKSVPSTQCLRKSENNDSPFRKLYESMKEELDGKSEKENVLWSRRKSGSQSHCPTENKSAGGLQGGTRVLVSLKSRPKSGGSTQIKADPVSAEQGSSQTEEKTTDEEPVQTPQETTSPSGPHLETPGTKTPAQPSHRSSSRRRPSEDRSVSQGSESVNPGQREGFRADNKTFTPRRSLTRNQTPTNVENAGNFGNTPEKLFSKKRKSLPTNVDVLTTETEIQNQTILAPLLVQVEGKIQNDALHKPEKLDTAAGQTRSGSPDLSSVDVGKFGDSINKVEGMSLKRRRVSFGGHLRPELFDENLPPNTPLKRGETPMKRRSLATHTPTVLKKIIKEQSQPSRKEDSPSKIHLEVTTQNVVKSSPAQNPTKTSPVANDQRRTSSKASSVSSGSKSPCQTDTPKRGGRRSSSLPSKRMSTDRSQHEILQMIYSKRRSGASEANLIVAKSWADVVKLGAKQTQTKVVKRGPQRQLNKRQKRINTPKKPTGSVHNQFSTGHANSPCTIVIGKAHIEKVNVPARPYRMLNNFVFNKKMDFNEDLSGLTEMFKTPAKERPQRRSVCPITFSNSEDLLGKKFQVPNSEENPLLCASENFGESMFPSTQNAPKELSDKISASPASSKQQNMKVNEDMEKTPRNMHKMTGAEMKTPVSEAEPMQAVASANTSRRSVGLRNRLTPGTEGKNQEMETGTTGNILGRRLRKTPLQEQKLEGEMQESERSFEMCKKIIESKENSEKMVAVRRSRRSSELKWEPTADLTALKKLHEREPKDDLLDIHSVLQTPDQAVKPVDVEHITTKMRRKSPKPEPANTPTRTNIRLQTPPHKVDGEGLSALSKATQTPGEITHTHREPVDDEKSIKLFKETAEQEVDPAANVTGSKRRPRTPKGKTPPLEDLAGFRELFQTPVHAKEPMTDDKTTKILYQSPQPEPVIVSTRMSRRLKTPLRKVDVEEELSALRKPTQTPGESSLSHKEPVGAVSEEAPEQKLDPAENVTGSKRRTGTPKKKICSLEDLLGFTELFQTPDHTKEPVTDDQTTKISCKSPQAEPVDTPTSRKRSLKTPPQRADTEKELSALRKPMQTPGETVHTHGGPVDEDKDIKLLKQTPKLRLDSEKNETGSKRLPRKPKEKAQPLEDLDGLKMLFQTPDHTKEPVTEEKTTRIPCKSPQAEPVNTPTSRRRQPRAPPQKVEEQEHLSAGKMPTQALGETTCSHGEPVDDGKDIRAFKETAEQELDPAANVTGSKRRPRTPKGKTPPLEDLAGFRELFQTPVHIKEPMTDDKTTKMLYQSPQPEPVIVSTSMSRRLKTPLWKVDVEEELSALRKPTQTPGESSLSHKEPVGDDKGIAVSEEAPEQKLDPAENVTGSKRQTRTPRKDTQHSLEDLLGFTELFQTPDHAKEPMTDDQTTKISCKSPQAEPVDTPTSRRRSLKTPSQKVDTQKELSALRKPMQTPGETVHTHRGPVDDDKDIRLLKETPKLRLDSEENVTGGKRLPRKPKEKAQPLEDLDGLKMLFQTPDHTKEPVTEKKTTRTPCKSPQAEPVNTPTSGRRKLRPPPQKVEEQEHLSAGKMPTQALGETTCSHGEPVDDGKDIRAFKETAEQELDPAANVTGSKRRPRTPKGKTPPLEDLAGFRELFQTPVHAKEQMTDDKTTKILYQSPQPELVIVSTRMSRRLKTPLRKVDVEEELSALRKPTQTPGESSLSHKEPVGDDKGIAVSEEAPEQKLDPAENVTGSKRQTRTPRKDTQHSLEDLLGFTELFQTPDHAKEPMTDDQTTKISRKSPQAEPVDTPTSRRRSLKTPSQKVDTEKELSALRKPMQTPGETVHTHRGPVDDDKDIRLFKETPKLRLDSEENVTGGKRLPRKPKEKAQPLEDLDGLKMLFQTPDHTKEPVTEEKTTRIPCKSPQAEPVNIPTSRKRQPRAPPQKVNEKEDRSARRKPTQTLGRTTRSRREPVSGDKDSKVFEETARQEQGPPASVTGSKRQPRRAKEKAQPLEDLDGLTDVIQTPDHTEHEIKMTEDKTTKMPCKSLQVEPVMVPTGRKRRLRAPAQKVDVEDELSARRKPTQTPGEITHTYGQPAGDDKDIKVFKETPRQELDPEENVTRSKKQPRIPKKKAQPLEDLNGLEELIQMPDHTDEPMTEDKTTKMLGKSPQVELVMAPPSKKRRLRVPPQNVDEQEVPSAGRKPTQTLGRTTRSRRGPVDGDKDIKVFEETARRELDPTASVTGNKRQLRIPKEKAQPLEDLARYKEVLQMPAHAKKLGTDAETIKVTPTQTPDRREPVKMSRRVLRARKTKPMDDLVGTREPVQSQRGSRVSPSPKRKGGKHGSVTGRKRLRSVTTPPEMAEEKPLQKKQRTAPGETLTPSEPSIAEKRILRILAKRIEPVEELPSNTKTEKKGQRVEDATAPNKGMSLRSRRPNKTTVEEQRTEFLISAEKIKIKRNEKKPMNTSQEMKLQNPEDGAKNSTSGGQVHESRMGLRSGRQNKMPLPNVAEEKVRKKRVEIHVESQKEKEATGHSDSKSLRSRKITIPPKGNTLEGESEQRVTRRANRRAETTKTDNDNVCIKKIRTRSRRDNEDV</sequence>
<feature type="compositionally biased region" description="Basic and acidic residues" evidence="7">
    <location>
        <begin position="1912"/>
        <end position="1923"/>
    </location>
</feature>
<feature type="compositionally biased region" description="Basic residues" evidence="7">
    <location>
        <begin position="1211"/>
        <end position="1222"/>
    </location>
</feature>
<evidence type="ECO:0000256" key="5">
    <source>
        <dbReference type="ARBA" id="ARBA00023242"/>
    </source>
</evidence>
<feature type="compositionally biased region" description="Basic and acidic residues" evidence="7">
    <location>
        <begin position="135"/>
        <end position="150"/>
    </location>
</feature>
<accession>A0ABM4JYR0</accession>
<feature type="region of interest" description="Disordered" evidence="7">
    <location>
        <begin position="100"/>
        <end position="151"/>
    </location>
</feature>
<evidence type="ECO:0000256" key="4">
    <source>
        <dbReference type="ARBA" id="ARBA00022843"/>
    </source>
</evidence>
<feature type="compositionally biased region" description="Polar residues" evidence="7">
    <location>
        <begin position="1741"/>
        <end position="1757"/>
    </location>
</feature>
<feature type="compositionally biased region" description="Basic and acidic residues" evidence="7">
    <location>
        <begin position="1306"/>
        <end position="1315"/>
    </location>
</feature>
<dbReference type="CDD" id="cd22673">
    <property type="entry name" value="FHA_Ki67"/>
    <property type="match status" value="1"/>
</dbReference>
<keyword evidence="9" id="KW-1185">Reference proteome</keyword>
<organism evidence="9 10">
    <name type="scientific">Equus przewalskii</name>
    <name type="common">Przewalski's horse</name>
    <name type="synonym">Equus caballus przewalskii</name>
    <dbReference type="NCBI Taxonomy" id="9798"/>
    <lineage>
        <taxon>Eukaryota</taxon>
        <taxon>Metazoa</taxon>
        <taxon>Chordata</taxon>
        <taxon>Craniata</taxon>
        <taxon>Vertebrata</taxon>
        <taxon>Euteleostomi</taxon>
        <taxon>Mammalia</taxon>
        <taxon>Eutheria</taxon>
        <taxon>Laurasiatheria</taxon>
        <taxon>Perissodactyla</taxon>
        <taxon>Equidae</taxon>
        <taxon>Equus</taxon>
    </lineage>
</organism>
<feature type="compositionally biased region" description="Basic and acidic residues" evidence="7">
    <location>
        <begin position="1484"/>
        <end position="1495"/>
    </location>
</feature>
<keyword evidence="5" id="KW-0539">Nucleus</keyword>
<feature type="compositionally biased region" description="Basic and acidic residues" evidence="7">
    <location>
        <begin position="1672"/>
        <end position="1693"/>
    </location>
</feature>
<dbReference type="RefSeq" id="XP_070421254.1">
    <property type="nucleotide sequence ID" value="XM_070565153.1"/>
</dbReference>
<feature type="region of interest" description="Disordered" evidence="7">
    <location>
        <begin position="1014"/>
        <end position="1045"/>
    </location>
</feature>
<feature type="compositionally biased region" description="Basic residues" evidence="7">
    <location>
        <begin position="2312"/>
        <end position="2324"/>
    </location>
</feature>
<feature type="compositionally biased region" description="Polar residues" evidence="7">
    <location>
        <begin position="1614"/>
        <end position="1624"/>
    </location>
</feature>
<evidence type="ECO:0000256" key="3">
    <source>
        <dbReference type="ARBA" id="ARBA00022553"/>
    </source>
</evidence>
<feature type="compositionally biased region" description="Basic and acidic residues" evidence="7">
    <location>
        <begin position="2341"/>
        <end position="2353"/>
    </location>
</feature>
<feature type="region of interest" description="Disordered" evidence="7">
    <location>
        <begin position="878"/>
        <end position="907"/>
    </location>
</feature>
<feature type="region of interest" description="Disordered" evidence="7">
    <location>
        <begin position="812"/>
        <end position="852"/>
    </location>
</feature>
<feature type="compositionally biased region" description="Basic and acidic residues" evidence="7">
    <location>
        <begin position="2095"/>
        <end position="2107"/>
    </location>
</feature>
<dbReference type="Pfam" id="PF08065">
    <property type="entry name" value="KI67R"/>
    <property type="match status" value="12"/>
</dbReference>
<feature type="region of interest" description="Disordered" evidence="7">
    <location>
        <begin position="264"/>
        <end position="425"/>
    </location>
</feature>
<protein>
    <submittedName>
        <fullName evidence="10 11">Proliferation marker protein Ki-67</fullName>
    </submittedName>
</protein>
<feature type="compositionally biased region" description="Basic and acidic residues" evidence="7">
    <location>
        <begin position="1427"/>
        <end position="1442"/>
    </location>
</feature>
<feature type="region of interest" description="Disordered" evidence="7">
    <location>
        <begin position="516"/>
        <end position="642"/>
    </location>
</feature>
<dbReference type="RefSeq" id="XP_070421165.1">
    <property type="nucleotide sequence ID" value="XM_070565064.1"/>
</dbReference>
<feature type="region of interest" description="Disordered" evidence="7">
    <location>
        <begin position="1235"/>
        <end position="1503"/>
    </location>
</feature>
<feature type="compositionally biased region" description="Basic and acidic residues" evidence="7">
    <location>
        <begin position="561"/>
        <end position="572"/>
    </location>
</feature>
<reference evidence="9 10" key="1">
    <citation type="submission" date="2025-05" db="UniProtKB">
        <authorList>
            <consortium name="RefSeq"/>
        </authorList>
    </citation>
    <scope>NUCLEOTIDE SEQUENCE [LARGE SCALE GENOMIC DNA]</scope>
    <source>
        <tissue evidence="10 11">Blood</tissue>
    </source>
</reference>
<keyword evidence="6" id="KW-0131">Cell cycle</keyword>
<feature type="domain" description="FHA" evidence="8">
    <location>
        <begin position="27"/>
        <end position="76"/>
    </location>
</feature>
<dbReference type="InterPro" id="IPR029334">
    <property type="entry name" value="PP1-bd"/>
</dbReference>
<dbReference type="SUPFAM" id="SSF49879">
    <property type="entry name" value="SMAD/FHA domain"/>
    <property type="match status" value="1"/>
</dbReference>
<dbReference type="InterPro" id="IPR012568">
    <property type="entry name" value="KI67R"/>
</dbReference>
<feature type="compositionally biased region" description="Polar residues" evidence="7">
    <location>
        <begin position="269"/>
        <end position="279"/>
    </location>
</feature>
<evidence type="ECO:0000259" key="8">
    <source>
        <dbReference type="PROSITE" id="PS50006"/>
    </source>
</evidence>
<feature type="compositionally biased region" description="Basic and acidic residues" evidence="7">
    <location>
        <begin position="1951"/>
        <end position="1960"/>
    </location>
</feature>
<dbReference type="GeneID" id="103554895"/>
<dbReference type="InterPro" id="IPR000253">
    <property type="entry name" value="FHA_dom"/>
</dbReference>
<feature type="compositionally biased region" description="Basic and acidic residues" evidence="7">
    <location>
        <begin position="1322"/>
        <end position="1333"/>
    </location>
</feature>
<keyword evidence="4" id="KW-0832">Ubl conjugation</keyword>
<evidence type="ECO:0000256" key="1">
    <source>
        <dbReference type="ARBA" id="ARBA00004123"/>
    </source>
</evidence>
<feature type="region of interest" description="Disordered" evidence="7">
    <location>
        <begin position="1884"/>
        <end position="2445"/>
    </location>
</feature>
<dbReference type="InterPro" id="IPR008984">
    <property type="entry name" value="SMAD_FHA_dom_sf"/>
</dbReference>
<feature type="compositionally biased region" description="Basic and acidic residues" evidence="7">
    <location>
        <begin position="2600"/>
        <end position="2610"/>
    </location>
</feature>
<feature type="compositionally biased region" description="Basic residues" evidence="7">
    <location>
        <begin position="2491"/>
        <end position="2501"/>
    </location>
</feature>
<keyword evidence="3" id="KW-0597">Phosphoprotein</keyword>
<feature type="compositionally biased region" description="Basic and acidic residues" evidence="7">
    <location>
        <begin position="1361"/>
        <end position="1373"/>
    </location>
</feature>
<feature type="compositionally biased region" description="Low complexity" evidence="7">
    <location>
        <begin position="603"/>
        <end position="614"/>
    </location>
</feature>
<feature type="compositionally biased region" description="Basic and acidic residues" evidence="7">
    <location>
        <begin position="1584"/>
        <end position="1593"/>
    </location>
</feature>
<comment type="subcellular location">
    <subcellularLocation>
        <location evidence="1">Nucleus</location>
    </subcellularLocation>
</comment>
<feature type="region of interest" description="Disordered" evidence="7">
    <location>
        <begin position="1532"/>
        <end position="1841"/>
    </location>
</feature>
<dbReference type="SMART" id="SM00240">
    <property type="entry name" value="FHA"/>
    <property type="match status" value="1"/>
</dbReference>
<feature type="compositionally biased region" description="Polar residues" evidence="7">
    <location>
        <begin position="574"/>
        <end position="595"/>
    </location>
</feature>
<dbReference type="Gene3D" id="2.60.200.20">
    <property type="match status" value="1"/>
</dbReference>
<feature type="compositionally biased region" description="Basic and acidic residues" evidence="7">
    <location>
        <begin position="1545"/>
        <end position="1556"/>
    </location>
</feature>
<keyword evidence="2" id="KW-1017">Isopeptide bond</keyword>
<evidence type="ECO:0000313" key="9">
    <source>
        <dbReference type="Proteomes" id="UP001652662"/>
    </source>
</evidence>
<feature type="compositionally biased region" description="Basic and acidic residues" evidence="7">
    <location>
        <begin position="2158"/>
        <end position="2177"/>
    </location>
</feature>
<dbReference type="Pfam" id="PF15276">
    <property type="entry name" value="PP1_bind"/>
    <property type="match status" value="1"/>
</dbReference>
<gene>
    <name evidence="10 11 12" type="primary">MKI67</name>
</gene>
<evidence type="ECO:0000256" key="7">
    <source>
        <dbReference type="SAM" id="MobiDB-lite"/>
    </source>
</evidence>
<dbReference type="SMART" id="SM01295">
    <property type="entry name" value="K167R"/>
    <property type="match status" value="12"/>
</dbReference>
<feature type="compositionally biased region" description="Basic and acidic residues" evidence="7">
    <location>
        <begin position="2699"/>
        <end position="2728"/>
    </location>
</feature>
<feature type="compositionally biased region" description="Polar residues" evidence="7">
    <location>
        <begin position="331"/>
        <end position="340"/>
    </location>
</feature>
<feature type="region of interest" description="Disordered" evidence="7">
    <location>
        <begin position="1080"/>
        <end position="1223"/>
    </location>
</feature>
<feature type="compositionally biased region" description="Basic and acidic residues" evidence="7">
    <location>
        <begin position="2288"/>
        <end position="2304"/>
    </location>
</feature>
<feature type="compositionally biased region" description="Polar residues" evidence="7">
    <location>
        <begin position="1247"/>
        <end position="1257"/>
    </location>
</feature>
<evidence type="ECO:0000313" key="12">
    <source>
        <dbReference type="RefSeq" id="XP_070421254.1"/>
    </source>
</evidence>
<feature type="region of interest" description="Disordered" evidence="7">
    <location>
        <begin position="167"/>
        <end position="211"/>
    </location>
</feature>
<dbReference type="RefSeq" id="XP_070421080.1">
    <property type="nucleotide sequence ID" value="XM_070564979.1"/>
</dbReference>
<dbReference type="PROSITE" id="PS50006">
    <property type="entry name" value="FHA_DOMAIN"/>
    <property type="match status" value="1"/>
</dbReference>
<feature type="compositionally biased region" description="Basic and acidic residues" evidence="7">
    <location>
        <begin position="1123"/>
        <end position="1134"/>
    </location>
</feature>
<feature type="region of interest" description="Disordered" evidence="7">
    <location>
        <begin position="2464"/>
        <end position="2577"/>
    </location>
</feature>
<feature type="compositionally biased region" description="Basic residues" evidence="7">
    <location>
        <begin position="2526"/>
        <end position="2543"/>
    </location>
</feature>
<dbReference type="Pfam" id="PF00498">
    <property type="entry name" value="FHA"/>
    <property type="match status" value="1"/>
</dbReference>
<name>A0ABM4JYR0_EQUPR</name>